<reference evidence="14" key="3">
    <citation type="submission" date="2022-09" db="EMBL/GenBank/DDBJ databases">
        <title>Genomic of Burkholderia gladioli.</title>
        <authorList>
            <person name="Wu H."/>
        </authorList>
    </citation>
    <scope>NUCLEOTIDE SEQUENCE</scope>
    <source>
        <strain evidence="14">ZN-S4</strain>
    </source>
</reference>
<evidence type="ECO:0000259" key="12">
    <source>
        <dbReference type="Pfam" id="PF13609"/>
    </source>
</evidence>
<evidence type="ECO:0000256" key="7">
    <source>
        <dbReference type="ARBA" id="ARBA00023065"/>
    </source>
</evidence>
<keyword evidence="10" id="KW-0998">Cell outer membrane</keyword>
<evidence type="ECO:0000256" key="9">
    <source>
        <dbReference type="ARBA" id="ARBA00023136"/>
    </source>
</evidence>
<dbReference type="EMBL" id="PDDY01000001">
    <property type="protein sequence ID" value="PEH43313.1"/>
    <property type="molecule type" value="Genomic_DNA"/>
</dbReference>
<evidence type="ECO:0000313" key="15">
    <source>
        <dbReference type="Proteomes" id="UP000220629"/>
    </source>
</evidence>
<dbReference type="Proteomes" id="UP000220629">
    <property type="component" value="Unassembled WGS sequence"/>
</dbReference>
<evidence type="ECO:0000256" key="5">
    <source>
        <dbReference type="ARBA" id="ARBA00022692"/>
    </source>
</evidence>
<keyword evidence="9" id="KW-0472">Membrane</keyword>
<evidence type="ECO:0000256" key="11">
    <source>
        <dbReference type="SAM" id="SignalP"/>
    </source>
</evidence>
<keyword evidence="4" id="KW-1134">Transmembrane beta strand</keyword>
<dbReference type="PRINTS" id="PR00182">
    <property type="entry name" value="ECOLNEIPORIN"/>
</dbReference>
<evidence type="ECO:0000256" key="1">
    <source>
        <dbReference type="ARBA" id="ARBA00004571"/>
    </source>
</evidence>
<evidence type="ECO:0000256" key="8">
    <source>
        <dbReference type="ARBA" id="ARBA00023114"/>
    </source>
</evidence>
<dbReference type="RefSeq" id="WP_013691132.1">
    <property type="nucleotide sequence ID" value="NZ_CADEPO010000008.1"/>
</dbReference>
<dbReference type="EMBL" id="CP104215">
    <property type="protein sequence ID" value="UWX74074.1"/>
    <property type="molecule type" value="Genomic_DNA"/>
</dbReference>
<dbReference type="Proteomes" id="UP001059745">
    <property type="component" value="Chromosome 2"/>
</dbReference>
<dbReference type="InterPro" id="IPR002299">
    <property type="entry name" value="Porin_Neis"/>
</dbReference>
<dbReference type="InterPro" id="IPR001702">
    <property type="entry name" value="Porin_Gram-ve"/>
</dbReference>
<name>A0A104JGF2_BURGA</name>
<keyword evidence="3" id="KW-0813">Transport</keyword>
<comment type="subunit">
    <text evidence="2">Homotrimer.</text>
</comment>
<dbReference type="SUPFAM" id="SSF56935">
    <property type="entry name" value="Porins"/>
    <property type="match status" value="1"/>
</dbReference>
<reference evidence="13" key="2">
    <citation type="submission" date="2017-09" db="EMBL/GenBank/DDBJ databases">
        <title>FDA dAtabase for Regulatory Grade micrObial Sequences (FDA-ARGOS): Supporting development and validation of Infectious Disease Dx tests.</title>
        <authorList>
            <person name="Minogue T."/>
            <person name="Wolcott M."/>
            <person name="Wasieloski L."/>
            <person name="Aguilar W."/>
            <person name="Moore D."/>
            <person name="Tallon L.J."/>
            <person name="Sadzewicz L."/>
            <person name="Ott S."/>
            <person name="Zhao X."/>
            <person name="Nagaraj S."/>
            <person name="Vavikolanu K."/>
            <person name="Aluvathingal J."/>
            <person name="Nadendla S."/>
            <person name="Sichtig H."/>
        </authorList>
    </citation>
    <scope>NUCLEOTIDE SEQUENCE</scope>
    <source>
        <strain evidence="13">FDAARGOS_390</strain>
    </source>
</reference>
<feature type="chain" id="PRO_5011871005" evidence="11">
    <location>
        <begin position="23"/>
        <end position="391"/>
    </location>
</feature>
<sequence>MKRISLLALPAIASLATGVAHAQSTVTLYGIVDAGIAYVHNAQGANGANQSTLVKFNSGNMSGSRWGLRGTEDLGGGLAAIFQLENGFNVGTGALGQGGREFGRKSIVGLSSKTWGTVTLGRQYDPIVDLVQGLTEDGPFGGTFATPGDLDNYDNSLRVSNSVKYTSPLIAGLQFEALYALGGVAGQTGNGQTYSFGAAYAQGPLSLGAGYFYANGGNTVATGATSRTWTSTSDTLFNTVVNSGFASAKSIQIVRAGAQYVLGAATFGLAYSNTQYAGDSLSTFRSTAKFNSGSGFFNYRFTPALNTGVGYSYTSLTGPASAHYNQVNIGAVYSLSKRTDLYALAGYQKASGKTLGSGGALVDAKASIGSYGVNSGTDTQELAVVGIRHKF</sequence>
<gene>
    <name evidence="13" type="ORF">CRM94_14805</name>
    <name evidence="14" type="ORF">NYZ96_21310</name>
</gene>
<organism evidence="13 15">
    <name type="scientific">Burkholderia gladioli</name>
    <name type="common">Pseudomonas marginata</name>
    <name type="synonym">Phytomonas marginata</name>
    <dbReference type="NCBI Taxonomy" id="28095"/>
    <lineage>
        <taxon>Bacteria</taxon>
        <taxon>Pseudomonadati</taxon>
        <taxon>Pseudomonadota</taxon>
        <taxon>Betaproteobacteria</taxon>
        <taxon>Burkholderiales</taxon>
        <taxon>Burkholderiaceae</taxon>
        <taxon>Burkholderia</taxon>
    </lineage>
</organism>
<feature type="domain" description="Porin" evidence="12">
    <location>
        <begin position="11"/>
        <end position="352"/>
    </location>
</feature>
<evidence type="ECO:0000256" key="2">
    <source>
        <dbReference type="ARBA" id="ARBA00011233"/>
    </source>
</evidence>
<dbReference type="PANTHER" id="PTHR34501">
    <property type="entry name" value="PROTEIN YDDL-RELATED"/>
    <property type="match status" value="1"/>
</dbReference>
<dbReference type="InterPro" id="IPR023614">
    <property type="entry name" value="Porin_dom_sf"/>
</dbReference>
<dbReference type="CDD" id="cd00342">
    <property type="entry name" value="gram_neg_porins"/>
    <property type="match status" value="1"/>
</dbReference>
<dbReference type="Pfam" id="PF13609">
    <property type="entry name" value="Porin_4"/>
    <property type="match status" value="1"/>
</dbReference>
<dbReference type="InterPro" id="IPR050298">
    <property type="entry name" value="Gram-neg_bact_OMP"/>
</dbReference>
<proteinExistence type="predicted"/>
<protein>
    <submittedName>
        <fullName evidence="13">Porin</fullName>
    </submittedName>
</protein>
<dbReference type="Gene3D" id="2.40.160.10">
    <property type="entry name" value="Porin"/>
    <property type="match status" value="1"/>
</dbReference>
<dbReference type="PRINTS" id="PR00184">
    <property type="entry name" value="NEISSPPORIN"/>
</dbReference>
<evidence type="ECO:0000256" key="10">
    <source>
        <dbReference type="ARBA" id="ARBA00023237"/>
    </source>
</evidence>
<dbReference type="GO" id="GO:0034220">
    <property type="term" value="P:monoatomic ion transmembrane transport"/>
    <property type="evidence" value="ECO:0007669"/>
    <property type="project" value="InterPro"/>
</dbReference>
<keyword evidence="5" id="KW-0812">Transmembrane</keyword>
<evidence type="ECO:0000256" key="6">
    <source>
        <dbReference type="ARBA" id="ARBA00022729"/>
    </source>
</evidence>
<evidence type="ECO:0000256" key="4">
    <source>
        <dbReference type="ARBA" id="ARBA00022452"/>
    </source>
</evidence>
<comment type="subcellular location">
    <subcellularLocation>
        <location evidence="1">Cell outer membrane</location>
        <topology evidence="1">Multi-pass membrane protein</topology>
    </subcellularLocation>
</comment>
<dbReference type="InterPro" id="IPR033900">
    <property type="entry name" value="Gram_neg_porin_domain"/>
</dbReference>
<evidence type="ECO:0000256" key="3">
    <source>
        <dbReference type="ARBA" id="ARBA00022448"/>
    </source>
</evidence>
<accession>A0A104JGF2</accession>
<keyword evidence="7" id="KW-0406">Ion transport</keyword>
<evidence type="ECO:0000313" key="13">
    <source>
        <dbReference type="EMBL" id="PEH43313.1"/>
    </source>
</evidence>
<dbReference type="OMA" id="FQFAALY"/>
<dbReference type="GO" id="GO:0015288">
    <property type="term" value="F:porin activity"/>
    <property type="evidence" value="ECO:0007669"/>
    <property type="project" value="UniProtKB-KW"/>
</dbReference>
<dbReference type="GO" id="GO:0046930">
    <property type="term" value="C:pore complex"/>
    <property type="evidence" value="ECO:0007669"/>
    <property type="project" value="UniProtKB-KW"/>
</dbReference>
<keyword evidence="8" id="KW-0626">Porin</keyword>
<evidence type="ECO:0000313" key="14">
    <source>
        <dbReference type="EMBL" id="UWX74074.1"/>
    </source>
</evidence>
<dbReference type="AlphaFoldDB" id="A0A104JGF2"/>
<reference evidence="15" key="1">
    <citation type="submission" date="2017-09" db="EMBL/GenBank/DDBJ databases">
        <title>FDA dAtabase for Regulatory Grade micrObial Sequences (FDA-ARGOS): Supporting development and validation of Infectious Disease Dx tests.</title>
        <authorList>
            <person name="Minogue T."/>
            <person name="Wolcott M."/>
            <person name="Wasieloski L."/>
            <person name="Aguilar W."/>
            <person name="Moore D."/>
            <person name="Tallon L."/>
            <person name="Sadzewicz L."/>
            <person name="Ott S."/>
            <person name="Zhao X."/>
            <person name="Nagaraj S."/>
            <person name="Vavikolanu K."/>
            <person name="Aluvathingal J."/>
            <person name="Nadendla S."/>
            <person name="Sichtig H."/>
        </authorList>
    </citation>
    <scope>NUCLEOTIDE SEQUENCE [LARGE SCALE GENOMIC DNA]</scope>
    <source>
        <strain evidence="15">FDAARGOS_390</strain>
    </source>
</reference>
<dbReference type="PANTHER" id="PTHR34501:SF9">
    <property type="entry name" value="MAJOR OUTER MEMBRANE PROTEIN P.IA"/>
    <property type="match status" value="1"/>
</dbReference>
<dbReference type="GO" id="GO:0009279">
    <property type="term" value="C:cell outer membrane"/>
    <property type="evidence" value="ECO:0007669"/>
    <property type="project" value="UniProtKB-SubCell"/>
</dbReference>
<feature type="signal peptide" evidence="11">
    <location>
        <begin position="1"/>
        <end position="22"/>
    </location>
</feature>
<keyword evidence="6 11" id="KW-0732">Signal</keyword>